<dbReference type="InterPro" id="IPR013096">
    <property type="entry name" value="Cupin_2"/>
</dbReference>
<evidence type="ECO:0000313" key="3">
    <source>
        <dbReference type="EMBL" id="OZI53595.1"/>
    </source>
</evidence>
<evidence type="ECO:0000259" key="2">
    <source>
        <dbReference type="Pfam" id="PF07883"/>
    </source>
</evidence>
<dbReference type="InterPro" id="IPR047263">
    <property type="entry name" value="HNL-like_cupin"/>
</dbReference>
<proteinExistence type="predicted"/>
<dbReference type="PANTHER" id="PTHR43698">
    <property type="entry name" value="RIBD C-TERMINAL DOMAIN CONTAINING PROTEIN"/>
    <property type="match status" value="1"/>
</dbReference>
<reference evidence="3" key="1">
    <citation type="submission" date="2017-05" db="EMBL/GenBank/DDBJ databases">
        <title>Complete and WGS of Bordetella genogroups.</title>
        <authorList>
            <person name="Spilker T."/>
            <person name="LiPuma J."/>
        </authorList>
    </citation>
    <scope>NUCLEOTIDE SEQUENCE [LARGE SCALE GENOMIC DNA]</scope>
    <source>
        <strain evidence="3">AU10456</strain>
    </source>
</reference>
<feature type="domain" description="Cupin type-2" evidence="2">
    <location>
        <begin position="63"/>
        <end position="128"/>
    </location>
</feature>
<dbReference type="EMBL" id="NEVP01000004">
    <property type="protein sequence ID" value="OZI53595.1"/>
    <property type="molecule type" value="Genomic_DNA"/>
</dbReference>
<sequence>MKTFVATLALAVAGPSLAASDTIQIAPNGATPTRAGNAEQFTGQVLIDGLTTADSAKFAGSGIVTFAPGARTAWHTHPAGQWFFVTSGKGWVQEEGRAAREIKPGDAVWIPANVKYWHGATDKTSMSHIAITPVQDGKNVTWLDPVSDAQYGPR</sequence>
<keyword evidence="1" id="KW-0732">Signal</keyword>
<evidence type="ECO:0000313" key="4">
    <source>
        <dbReference type="Proteomes" id="UP000216913"/>
    </source>
</evidence>
<dbReference type="RefSeq" id="WP_094799101.1">
    <property type="nucleotide sequence ID" value="NZ_NEVP01000004.1"/>
</dbReference>
<organism evidence="3 4">
    <name type="scientific">Bordetella genomosp. 5</name>
    <dbReference type="NCBI Taxonomy" id="1395608"/>
    <lineage>
        <taxon>Bacteria</taxon>
        <taxon>Pseudomonadati</taxon>
        <taxon>Pseudomonadota</taxon>
        <taxon>Betaproteobacteria</taxon>
        <taxon>Burkholderiales</taxon>
        <taxon>Alcaligenaceae</taxon>
        <taxon>Bordetella</taxon>
    </lineage>
</organism>
<dbReference type="InterPro" id="IPR011051">
    <property type="entry name" value="RmlC_Cupin_sf"/>
</dbReference>
<feature type="chain" id="PRO_5013125426" description="Cupin type-2 domain-containing protein" evidence="1">
    <location>
        <begin position="19"/>
        <end position="154"/>
    </location>
</feature>
<gene>
    <name evidence="3" type="ORF">CAL25_06370</name>
</gene>
<protein>
    <recommendedName>
        <fullName evidence="2">Cupin type-2 domain-containing protein</fullName>
    </recommendedName>
</protein>
<dbReference type="Pfam" id="PF07883">
    <property type="entry name" value="Cupin_2"/>
    <property type="match status" value="1"/>
</dbReference>
<keyword evidence="4" id="KW-1185">Reference proteome</keyword>
<dbReference type="InterPro" id="IPR014710">
    <property type="entry name" value="RmlC-like_jellyroll"/>
</dbReference>
<feature type="signal peptide" evidence="1">
    <location>
        <begin position="1"/>
        <end position="18"/>
    </location>
</feature>
<dbReference type="Proteomes" id="UP000216913">
    <property type="component" value="Unassembled WGS sequence"/>
</dbReference>
<dbReference type="SUPFAM" id="SSF51182">
    <property type="entry name" value="RmlC-like cupins"/>
    <property type="match status" value="1"/>
</dbReference>
<comment type="caution">
    <text evidence="3">The sequence shown here is derived from an EMBL/GenBank/DDBJ whole genome shotgun (WGS) entry which is preliminary data.</text>
</comment>
<accession>A0A261TW15</accession>
<dbReference type="CDD" id="cd02233">
    <property type="entry name" value="cupin_HNL-like"/>
    <property type="match status" value="1"/>
</dbReference>
<dbReference type="OrthoDB" id="9802489at2"/>
<name>A0A261TW15_9BORD</name>
<dbReference type="AlphaFoldDB" id="A0A261TW15"/>
<evidence type="ECO:0000256" key="1">
    <source>
        <dbReference type="SAM" id="SignalP"/>
    </source>
</evidence>
<dbReference type="PANTHER" id="PTHR43698:SF1">
    <property type="entry name" value="BLL4564 PROTEIN"/>
    <property type="match status" value="1"/>
</dbReference>
<dbReference type="Gene3D" id="2.60.120.10">
    <property type="entry name" value="Jelly Rolls"/>
    <property type="match status" value="1"/>
</dbReference>